<dbReference type="GO" id="GO:0009279">
    <property type="term" value="C:cell outer membrane"/>
    <property type="evidence" value="ECO:0007669"/>
    <property type="project" value="TreeGrafter"/>
</dbReference>
<gene>
    <name evidence="1" type="primary">fimD_5</name>
    <name evidence="1" type="ORF">NCTC8272_02937</name>
</gene>
<proteinExistence type="predicted"/>
<dbReference type="GO" id="GO:0015473">
    <property type="term" value="F:fimbrial usher porin activity"/>
    <property type="evidence" value="ECO:0007669"/>
    <property type="project" value="InterPro"/>
</dbReference>
<dbReference type="InterPro" id="IPR000015">
    <property type="entry name" value="Fimb_usher"/>
</dbReference>
<name>A0A447PKJ6_SALET</name>
<dbReference type="PANTHER" id="PTHR30451">
    <property type="entry name" value="OUTER MEMBRANE USHER PROTEIN"/>
    <property type="match status" value="1"/>
</dbReference>
<evidence type="ECO:0000313" key="2">
    <source>
        <dbReference type="Proteomes" id="UP000277214"/>
    </source>
</evidence>
<dbReference type="Proteomes" id="UP000277214">
    <property type="component" value="Chromosome 1"/>
</dbReference>
<dbReference type="PANTHER" id="PTHR30451:SF20">
    <property type="entry name" value="FIMBRIAE USHER"/>
    <property type="match status" value="1"/>
</dbReference>
<dbReference type="GO" id="GO:0009297">
    <property type="term" value="P:pilus assembly"/>
    <property type="evidence" value="ECO:0007669"/>
    <property type="project" value="InterPro"/>
</dbReference>
<accession>A0A447PKJ6</accession>
<reference evidence="1 2" key="1">
    <citation type="submission" date="2018-12" db="EMBL/GenBank/DDBJ databases">
        <authorList>
            <consortium name="Pathogen Informatics"/>
        </authorList>
    </citation>
    <scope>NUCLEOTIDE SEQUENCE [LARGE SCALE GENOMIC DNA]</scope>
    <source>
        <strain evidence="1 2">NCTC8272</strain>
    </source>
</reference>
<dbReference type="EMBL" id="LR134149">
    <property type="protein sequence ID" value="VEA38881.1"/>
    <property type="molecule type" value="Genomic_DNA"/>
</dbReference>
<dbReference type="Pfam" id="PF00577">
    <property type="entry name" value="Usher"/>
    <property type="match status" value="1"/>
</dbReference>
<dbReference type="AlphaFoldDB" id="A0A447PKJ6"/>
<sequence>MKPTFRRAHFILTICTTPVIKAIWEVEVIEASGKTSRFTVPYSSVPDSVRPGNWHYSLAFGRVRQYYDIENRFFEGTFQHGVNNTITLNLGSRIAQRYQAWLAGGVWATGMGAFGLNATWSNARAEHNARQQGWRAELSYSKTFTTGTNLVLAAYRYSTNGFRDLQGRAPAYAGKQKRGLITTPTRCISAIACPRR</sequence>
<protein>
    <submittedName>
        <fullName evidence="1">Fimbrial outer membrane usher protein StbC</fullName>
    </submittedName>
</protein>
<evidence type="ECO:0000313" key="1">
    <source>
        <dbReference type="EMBL" id="VEA38881.1"/>
    </source>
</evidence>
<organism evidence="1 2">
    <name type="scientific">Salmonella enterica I</name>
    <dbReference type="NCBI Taxonomy" id="59201"/>
    <lineage>
        <taxon>Bacteria</taxon>
        <taxon>Pseudomonadati</taxon>
        <taxon>Pseudomonadota</taxon>
        <taxon>Gammaproteobacteria</taxon>
        <taxon>Enterobacterales</taxon>
        <taxon>Enterobacteriaceae</taxon>
        <taxon>Salmonella</taxon>
    </lineage>
</organism>